<organism evidence="2 3">
    <name type="scientific">Pneumocystis jirovecii (strain RU7)</name>
    <name type="common">Human pneumocystis pneumonia agent</name>
    <dbReference type="NCBI Taxonomy" id="1408657"/>
    <lineage>
        <taxon>Eukaryota</taxon>
        <taxon>Fungi</taxon>
        <taxon>Dikarya</taxon>
        <taxon>Ascomycota</taxon>
        <taxon>Taphrinomycotina</taxon>
        <taxon>Pneumocystomycetes</taxon>
        <taxon>Pneumocystaceae</taxon>
        <taxon>Pneumocystis</taxon>
    </lineage>
</organism>
<sequence>MNKKNNNFFKIFFNYFNIRTGKLKVIKNHEVTTPNFLICSSFGSVPHITPDHLKSSRITGIYMSLEDFVEYPAFKEKKDKKTISKPFLSSKETLRNFVSIPSNNYIILGARRSAFCFKKPNKSEALRIMTSGGNQLIDIKDIVNFYEKLAADIIISPVDISSNITGNKQLNKMVERTESWLKQLLEKETNSFIFASLPVVSKELLLSYFSLLESNLSKIHGLALYSPEQSEIIPDSLTHLPLFLVEPVKSPHLILDCIENSIDLFAIDFVSECSNVGIALTFQFPPFTPTGKNQEPLGIDMWDEKHKAVLLPLLEECKCYTCEFHHRAYVRHLLVTKELLGYVLLQL</sequence>
<dbReference type="EMBL" id="LFWA01000002">
    <property type="protein sequence ID" value="KTW32368.1"/>
    <property type="molecule type" value="Genomic_DNA"/>
</dbReference>
<evidence type="ECO:0000313" key="3">
    <source>
        <dbReference type="Proteomes" id="UP000053447"/>
    </source>
</evidence>
<gene>
    <name evidence="2" type="ORF">T551_00458</name>
</gene>
<dbReference type="RefSeq" id="XP_018231060.1">
    <property type="nucleotide sequence ID" value="XM_018372724.1"/>
</dbReference>
<dbReference type="InterPro" id="IPR036511">
    <property type="entry name" value="TGT-like_sf"/>
</dbReference>
<dbReference type="GeneID" id="28938979"/>
<protein>
    <recommendedName>
        <fullName evidence="1">tRNA-guanine(15) transglycosylase-like domain-containing protein</fullName>
    </recommendedName>
</protein>
<dbReference type="InterPro" id="IPR050852">
    <property type="entry name" value="Queuine_tRNA-ribosyltrfase"/>
</dbReference>
<reference evidence="3" key="1">
    <citation type="journal article" date="2016" name="Nat. Commun.">
        <title>Genome analysis of three Pneumocystis species reveals adaptation mechanisms to life exclusively in mammalian hosts.</title>
        <authorList>
            <person name="Ma L."/>
            <person name="Chen Z."/>
            <person name="Huang D.W."/>
            <person name="Kutty G."/>
            <person name="Ishihara M."/>
            <person name="Wang H."/>
            <person name="Abouelleil A."/>
            <person name="Bishop L."/>
            <person name="Davey E."/>
            <person name="Deng R."/>
            <person name="Deng X."/>
            <person name="Fan L."/>
            <person name="Fantoni G."/>
            <person name="Fitzgerald M."/>
            <person name="Gogineni E."/>
            <person name="Goldberg J.M."/>
            <person name="Handley G."/>
            <person name="Hu X."/>
            <person name="Huber C."/>
            <person name="Jiao X."/>
            <person name="Jones K."/>
            <person name="Levin J.Z."/>
            <person name="Liu Y."/>
            <person name="Macdonald P."/>
            <person name="Melnikov A."/>
            <person name="Raley C."/>
            <person name="Sassi M."/>
            <person name="Sherman B.T."/>
            <person name="Song X."/>
            <person name="Sykes S."/>
            <person name="Tran B."/>
            <person name="Walsh L."/>
            <person name="Xia Y."/>
            <person name="Yang J."/>
            <person name="Young S."/>
            <person name="Zeng Q."/>
            <person name="Zheng X."/>
            <person name="Stephens R."/>
            <person name="Nusbaum C."/>
            <person name="Birren B.W."/>
            <person name="Azadi P."/>
            <person name="Lempicki R.A."/>
            <person name="Cuomo C.A."/>
            <person name="Kovacs J.A."/>
        </authorList>
    </citation>
    <scope>NUCLEOTIDE SEQUENCE [LARGE SCALE GENOMIC DNA]</scope>
    <source>
        <strain evidence="3">RU7</strain>
    </source>
</reference>
<comment type="caution">
    <text evidence="2">The sequence shown here is derived from an EMBL/GenBank/DDBJ whole genome shotgun (WGS) entry which is preliminary data.</text>
</comment>
<dbReference type="STRING" id="1408657.A0A0W4ZVH7"/>
<dbReference type="VEuPathDB" id="FungiDB:T551_00458"/>
<feature type="domain" description="tRNA-guanine(15) transglycosylase-like" evidence="1">
    <location>
        <begin position="18"/>
        <end position="346"/>
    </location>
</feature>
<accession>A0A0W4ZVH7</accession>
<dbReference type="PANTHER" id="PTHR46064:SF1">
    <property type="entry name" value="QUEUINE TRNA-RIBOSYLTRANSFERASE ACCESSORY SUBUNIT 2"/>
    <property type="match status" value="1"/>
</dbReference>
<dbReference type="AlphaFoldDB" id="A0A0W4ZVH7"/>
<dbReference type="Gene3D" id="3.20.20.105">
    <property type="entry name" value="Queuine tRNA-ribosyltransferase-like"/>
    <property type="match status" value="1"/>
</dbReference>
<dbReference type="PANTHER" id="PTHR46064">
    <property type="entry name" value="QUEUINE TRNA-RIBOSYLTRANSFERASE ACCESSORY SUBUNIT 2"/>
    <property type="match status" value="1"/>
</dbReference>
<evidence type="ECO:0000313" key="2">
    <source>
        <dbReference type="EMBL" id="KTW32368.1"/>
    </source>
</evidence>
<dbReference type="OrthoDB" id="27601at2759"/>
<dbReference type="SUPFAM" id="SSF51713">
    <property type="entry name" value="tRNA-guanine transglycosylase"/>
    <property type="match status" value="1"/>
</dbReference>
<proteinExistence type="predicted"/>
<dbReference type="Proteomes" id="UP000053447">
    <property type="component" value="Unassembled WGS sequence"/>
</dbReference>
<evidence type="ECO:0000259" key="1">
    <source>
        <dbReference type="Pfam" id="PF01702"/>
    </source>
</evidence>
<keyword evidence="3" id="KW-1185">Reference proteome</keyword>
<dbReference type="GO" id="GO:0006400">
    <property type="term" value="P:tRNA modification"/>
    <property type="evidence" value="ECO:0007669"/>
    <property type="project" value="InterPro"/>
</dbReference>
<dbReference type="InterPro" id="IPR002616">
    <property type="entry name" value="tRNA_ribo_trans-like"/>
</dbReference>
<name>A0A0W4ZVH7_PNEJ7</name>
<dbReference type="Pfam" id="PF01702">
    <property type="entry name" value="TGT"/>
    <property type="match status" value="1"/>
</dbReference>